<keyword evidence="4" id="KW-0378">Hydrolase</keyword>
<dbReference type="CDD" id="cd18793">
    <property type="entry name" value="SF2_C_SNF"/>
    <property type="match status" value="1"/>
</dbReference>
<evidence type="ECO:0000256" key="9">
    <source>
        <dbReference type="SAM" id="MobiDB-lite"/>
    </source>
</evidence>
<dbReference type="InterPro" id="IPR027417">
    <property type="entry name" value="P-loop_NTPase"/>
</dbReference>
<organism evidence="12">
    <name type="scientific">Trypanosoma vivax (strain Y486)</name>
    <dbReference type="NCBI Taxonomy" id="1055687"/>
    <lineage>
        <taxon>Eukaryota</taxon>
        <taxon>Discoba</taxon>
        <taxon>Euglenozoa</taxon>
        <taxon>Kinetoplastea</taxon>
        <taxon>Metakinetoplastina</taxon>
        <taxon>Trypanosomatida</taxon>
        <taxon>Trypanosomatidae</taxon>
        <taxon>Trypanosoma</taxon>
        <taxon>Duttonella</taxon>
    </lineage>
</organism>
<dbReference type="SMART" id="SM00490">
    <property type="entry name" value="HELICc"/>
    <property type="match status" value="1"/>
</dbReference>
<dbReference type="SMART" id="SM00487">
    <property type="entry name" value="DEXDc"/>
    <property type="match status" value="1"/>
</dbReference>
<evidence type="ECO:0000256" key="8">
    <source>
        <dbReference type="ARBA" id="ARBA00023242"/>
    </source>
</evidence>
<dbReference type="SUPFAM" id="SSF52540">
    <property type="entry name" value="P-loop containing nucleoside triphosphate hydrolases"/>
    <property type="match status" value="2"/>
</dbReference>
<gene>
    <name evidence="12" type="ORF">TVY486_0304840</name>
</gene>
<protein>
    <submittedName>
        <fullName evidence="12">Putative SNF2 DNA repair protein</fullName>
    </submittedName>
</protein>
<keyword evidence="3" id="KW-0547">Nucleotide-binding</keyword>
<feature type="region of interest" description="Disordered" evidence="9">
    <location>
        <begin position="1314"/>
        <end position="1391"/>
    </location>
</feature>
<evidence type="ECO:0000256" key="1">
    <source>
        <dbReference type="ARBA" id="ARBA00004123"/>
    </source>
</evidence>
<feature type="compositionally biased region" description="Low complexity" evidence="9">
    <location>
        <begin position="1352"/>
        <end position="1369"/>
    </location>
</feature>
<proteinExistence type="inferred from homology"/>
<dbReference type="PANTHER" id="PTHR45797">
    <property type="entry name" value="RAD54-LIKE"/>
    <property type="match status" value="1"/>
</dbReference>
<dbReference type="GO" id="GO:0003677">
    <property type="term" value="F:DNA binding"/>
    <property type="evidence" value="ECO:0007669"/>
    <property type="project" value="UniProtKB-KW"/>
</dbReference>
<evidence type="ECO:0000256" key="6">
    <source>
        <dbReference type="ARBA" id="ARBA00022840"/>
    </source>
</evidence>
<feature type="compositionally biased region" description="Low complexity" evidence="9">
    <location>
        <begin position="486"/>
        <end position="495"/>
    </location>
</feature>
<accession>G0TTN2</accession>
<feature type="compositionally biased region" description="Basic and acidic residues" evidence="9">
    <location>
        <begin position="472"/>
        <end position="483"/>
    </location>
</feature>
<feature type="region of interest" description="Disordered" evidence="9">
    <location>
        <begin position="451"/>
        <end position="503"/>
    </location>
</feature>
<dbReference type="InterPro" id="IPR038718">
    <property type="entry name" value="SNF2-like_sf"/>
</dbReference>
<dbReference type="InterPro" id="IPR000330">
    <property type="entry name" value="SNF2_N"/>
</dbReference>
<evidence type="ECO:0000256" key="4">
    <source>
        <dbReference type="ARBA" id="ARBA00022801"/>
    </source>
</evidence>
<evidence type="ECO:0000259" key="11">
    <source>
        <dbReference type="PROSITE" id="PS51194"/>
    </source>
</evidence>
<dbReference type="Gene3D" id="3.40.50.300">
    <property type="entry name" value="P-loop containing nucleotide triphosphate hydrolases"/>
    <property type="match status" value="1"/>
</dbReference>
<comment type="subcellular location">
    <subcellularLocation>
        <location evidence="1">Nucleus</location>
    </subcellularLocation>
</comment>
<dbReference type="PANTHER" id="PTHR45797:SF1">
    <property type="entry name" value="HELICASE ARIP4"/>
    <property type="match status" value="1"/>
</dbReference>
<evidence type="ECO:0000259" key="10">
    <source>
        <dbReference type="PROSITE" id="PS51192"/>
    </source>
</evidence>
<feature type="domain" description="Helicase C-terminal" evidence="11">
    <location>
        <begin position="527"/>
        <end position="679"/>
    </location>
</feature>
<dbReference type="Pfam" id="PF00176">
    <property type="entry name" value="SNF2-rel_dom"/>
    <property type="match status" value="1"/>
</dbReference>
<dbReference type="GO" id="GO:0005524">
    <property type="term" value="F:ATP binding"/>
    <property type="evidence" value="ECO:0007669"/>
    <property type="project" value="UniProtKB-KW"/>
</dbReference>
<evidence type="ECO:0000313" key="12">
    <source>
        <dbReference type="EMBL" id="CCC47313.1"/>
    </source>
</evidence>
<comment type="similarity">
    <text evidence="2">Belongs to the SNF2/RAD54 helicase family.</text>
</comment>
<keyword evidence="7" id="KW-0238">DNA-binding</keyword>
<dbReference type="Pfam" id="PF00271">
    <property type="entry name" value="Helicase_C"/>
    <property type="match status" value="1"/>
</dbReference>
<reference evidence="12" key="1">
    <citation type="journal article" date="2012" name="Proc. Natl. Acad. Sci. U.S.A.">
        <title>Antigenic diversity is generated by distinct evolutionary mechanisms in African trypanosome species.</title>
        <authorList>
            <person name="Jackson A.P."/>
            <person name="Berry A."/>
            <person name="Aslett M."/>
            <person name="Allison H.C."/>
            <person name="Burton P."/>
            <person name="Vavrova-Anderson J."/>
            <person name="Brown R."/>
            <person name="Browne H."/>
            <person name="Corton N."/>
            <person name="Hauser H."/>
            <person name="Gamble J."/>
            <person name="Gilderthorp R."/>
            <person name="Marcello L."/>
            <person name="McQuillan J."/>
            <person name="Otto T.D."/>
            <person name="Quail M.A."/>
            <person name="Sanders M.J."/>
            <person name="van Tonder A."/>
            <person name="Ginger M.L."/>
            <person name="Field M.C."/>
            <person name="Barry J.D."/>
            <person name="Hertz-Fowler C."/>
            <person name="Berriman M."/>
        </authorList>
    </citation>
    <scope>NUCLEOTIDE SEQUENCE</scope>
    <source>
        <strain evidence="12">Y486</strain>
    </source>
</reference>
<keyword evidence="8" id="KW-0539">Nucleus</keyword>
<evidence type="ECO:0000256" key="3">
    <source>
        <dbReference type="ARBA" id="ARBA00022741"/>
    </source>
</evidence>
<evidence type="ECO:0000256" key="2">
    <source>
        <dbReference type="ARBA" id="ARBA00007025"/>
    </source>
</evidence>
<feature type="compositionally biased region" description="Polar residues" evidence="9">
    <location>
        <begin position="1323"/>
        <end position="1334"/>
    </location>
</feature>
<dbReference type="VEuPathDB" id="TriTrypDB:TvY486_0304840"/>
<dbReference type="EMBL" id="HE573019">
    <property type="protein sequence ID" value="CCC47313.1"/>
    <property type="molecule type" value="Genomic_DNA"/>
</dbReference>
<feature type="domain" description="Helicase ATP-binding" evidence="10">
    <location>
        <begin position="64"/>
        <end position="306"/>
    </location>
</feature>
<dbReference type="PROSITE" id="PS51194">
    <property type="entry name" value="HELICASE_CTER"/>
    <property type="match status" value="1"/>
</dbReference>
<dbReference type="InterPro" id="IPR049730">
    <property type="entry name" value="SNF2/RAD54-like_C"/>
</dbReference>
<dbReference type="PROSITE" id="PS51192">
    <property type="entry name" value="HELICASE_ATP_BIND_1"/>
    <property type="match status" value="1"/>
</dbReference>
<dbReference type="InterPro" id="IPR014001">
    <property type="entry name" value="Helicase_ATP-bd"/>
</dbReference>
<dbReference type="GO" id="GO:0005634">
    <property type="term" value="C:nucleus"/>
    <property type="evidence" value="ECO:0007669"/>
    <property type="project" value="UniProtKB-SubCell"/>
</dbReference>
<keyword evidence="5" id="KW-0347">Helicase</keyword>
<dbReference type="GO" id="GO:0004386">
    <property type="term" value="F:helicase activity"/>
    <property type="evidence" value="ECO:0007669"/>
    <property type="project" value="UniProtKB-KW"/>
</dbReference>
<dbReference type="Gene3D" id="3.40.50.10810">
    <property type="entry name" value="Tandem AAA-ATPase domain"/>
    <property type="match status" value="1"/>
</dbReference>
<dbReference type="GO" id="GO:0016887">
    <property type="term" value="F:ATP hydrolysis activity"/>
    <property type="evidence" value="ECO:0007669"/>
    <property type="project" value="InterPro"/>
</dbReference>
<evidence type="ECO:0000256" key="7">
    <source>
        <dbReference type="ARBA" id="ARBA00023125"/>
    </source>
</evidence>
<keyword evidence="6" id="KW-0067">ATP-binding</keyword>
<name>G0TTN2_TRYVY</name>
<dbReference type="OMA" id="ASHICLH"/>
<evidence type="ECO:0000256" key="5">
    <source>
        <dbReference type="ARBA" id="ARBA00022806"/>
    </source>
</evidence>
<dbReference type="InterPro" id="IPR001650">
    <property type="entry name" value="Helicase_C-like"/>
</dbReference>
<dbReference type="InterPro" id="IPR044574">
    <property type="entry name" value="ARIP4-like"/>
</dbReference>
<sequence length="1522" mass="170010">MGDVGNEKVVAEGRKSKLILPPQLEAVLHPHQISALHFVWHRLVDEGIQRLMNDSWGAPLEKLVQLSQEVFGCVIGHSMGLGKTLTALCFVYLLQKRYASDSEVCSDAYRGNKTGRPHVDSSEAGKCTVVAPSHRTSVLRVLVLSPRSCTYQWLNSVEEWVRPELFGNTHLPVYAPLGSRQWEEDVVEFHRSGGILFLGYEEYMKMTLHAKGKSSKRWVCARVASQFDSWRQPLPLNRTVDMLDMLEAFDMVILDEAHRLKKPNSKLVWTLMEHLRLVQLRLALTGTPLQNHLDEYNVMHGVVTGRTLDASSFRRLFTLPIERGRCVDSTYEQFIEMQNCVATLRDFFADTVHLCGPEVLMNELPERREYVVLVGLSPSQEDAYNALLKRHLGHIGKNDVFSLHHEASHVCFHAALTVQLANAISRLPIPTVCHDNTSVVLEHEANGSEINSVGTRQFHSNQPTNSDNVGRNGDRVDDVERCSEASSRSSSPRPQQGHEQEEQVDVEAMLKRITVTDSPKLLLTLSLVLRIVSDLREKVVLFSLYRSHLYLLQRFLQQRGVAADIVCGSTEVKERRRIIERFTDDPERRIILCSTKASGVGINLVAANHCILFDVSWNPADDIQATYRLYRYGQKRPVTVYRIATDGTFEHVVFFYALSKSWLHKKIVDVMDPTRYERHMKDNFYVYPCPLPCLFGESNEKVVNRCHLPNSETLQKKWRDYARSCCPALALTSPDNTFAWIRSITEYSFLVRDDSEEVSKVMAERFEVQNQRQRMPVVIADATHTECTSVDGVTASPLKRCEDVLLSSLHMCAEHMVSMATRHQQMRRVVLGDAGQGSVPDTLTTILSCAVGAVKPDEGLEGIMVLLYHRGVEHVMQEALNKPSYAGLRALLTARAANDRRSRGTLRDVLCYRPFALFGLLSQVEMMHVLTELGLTRLFVPHCTILGMSLALRGGRLSDDALRVLYLLFSSANADGRHMPLTSASEVEQAVLHCMEEHWPQNGSVALLTSSVTKEDIVEKRRLLDMALKSAREHASGFITTNQAARFVGAQPVVGRRDVYRCQRCTDGVVERVPPEFLLKCVSCHCSVEFEVQTRTGTHHACTLYQMSVVCELLGNISHSRSFRREFIPSSCRGLLHALGQLQKPPTVTSEGSQDFILNALQIGIDVFLSGIPESTLQLMRIQCGVTSTEALRGLLIVDSSSIWSSMLQAHVREKATEWLKSTMTKGTEMLVGRMPEVLIRLALQSLARKYESTVGYARDLYLLPLDAFGGAQSTETVMLRFMCNGLVNLNYAERLLARPLTRAALDAFRMDNVTPSSSSASNDTAISGNASTTKGREQGPGVRWNDAATLSVATSRASSPSHSSVSVSYTERHPRAMKRRRSQSLSLSCSTDVAGEGTSSTYCSMYSEDDVKSSLGSVNRAESATAPTAVADVVEAEEVHMVRSTHYWAAHCEVYGTSIVESQTVMCEDEENGVSILQPLSRNAWTTGVRGATRDGMQLSRVADIFFDKILALAGKVRVIK</sequence>
<feature type="compositionally biased region" description="Polar residues" evidence="9">
    <location>
        <begin position="451"/>
        <end position="469"/>
    </location>
</feature>